<dbReference type="GO" id="GO:0016929">
    <property type="term" value="F:deSUMOylase activity"/>
    <property type="evidence" value="ECO:0007669"/>
    <property type="project" value="TreeGrafter"/>
</dbReference>
<protein>
    <recommendedName>
        <fullName evidence="6">Ubiquitin-like protease family profile domain-containing protein</fullName>
    </recommendedName>
</protein>
<dbReference type="PROSITE" id="PS50600">
    <property type="entry name" value="ULP_PROTEASE"/>
    <property type="match status" value="1"/>
</dbReference>
<dbReference type="GO" id="GO:0016926">
    <property type="term" value="P:protein desumoylation"/>
    <property type="evidence" value="ECO:0007669"/>
    <property type="project" value="TreeGrafter"/>
</dbReference>
<dbReference type="EMBL" id="KE361633">
    <property type="protein sequence ID" value="EPQ28837.1"/>
    <property type="molecule type" value="Genomic_DNA"/>
</dbReference>
<dbReference type="PANTHER" id="PTHR12606:SF141">
    <property type="entry name" value="GH15225P-RELATED"/>
    <property type="match status" value="1"/>
</dbReference>
<feature type="region of interest" description="Disordered" evidence="5">
    <location>
        <begin position="1145"/>
        <end position="1197"/>
    </location>
</feature>
<dbReference type="OrthoDB" id="1939479at2759"/>
<dbReference type="GO" id="GO:0006508">
    <property type="term" value="P:proteolysis"/>
    <property type="evidence" value="ECO:0007669"/>
    <property type="project" value="UniProtKB-KW"/>
</dbReference>
<evidence type="ECO:0000313" key="8">
    <source>
        <dbReference type="Proteomes" id="UP000053664"/>
    </source>
</evidence>
<feature type="compositionally biased region" description="Low complexity" evidence="5">
    <location>
        <begin position="750"/>
        <end position="760"/>
    </location>
</feature>
<dbReference type="GeneID" id="19317748"/>
<evidence type="ECO:0000256" key="3">
    <source>
        <dbReference type="ARBA" id="ARBA00022801"/>
    </source>
</evidence>
<dbReference type="GO" id="GO:0005634">
    <property type="term" value="C:nucleus"/>
    <property type="evidence" value="ECO:0007669"/>
    <property type="project" value="TreeGrafter"/>
</dbReference>
<feature type="compositionally biased region" description="Basic and acidic residues" evidence="5">
    <location>
        <begin position="480"/>
        <end position="494"/>
    </location>
</feature>
<dbReference type="eggNOG" id="KOG0778">
    <property type="taxonomic scope" value="Eukaryota"/>
</dbReference>
<keyword evidence="2" id="KW-0645">Protease</keyword>
<organism evidence="7 8">
    <name type="scientific">Pseudozyma flocculosa PF-1</name>
    <dbReference type="NCBI Taxonomy" id="1277687"/>
    <lineage>
        <taxon>Eukaryota</taxon>
        <taxon>Fungi</taxon>
        <taxon>Dikarya</taxon>
        <taxon>Basidiomycota</taxon>
        <taxon>Ustilaginomycotina</taxon>
        <taxon>Ustilaginomycetes</taxon>
        <taxon>Ustilaginales</taxon>
        <taxon>Ustilaginaceae</taxon>
        <taxon>Pseudozyma</taxon>
    </lineage>
</organism>
<feature type="region of interest" description="Disordered" evidence="5">
    <location>
        <begin position="391"/>
        <end position="661"/>
    </location>
</feature>
<feature type="compositionally biased region" description="Polar residues" evidence="5">
    <location>
        <begin position="761"/>
        <end position="774"/>
    </location>
</feature>
<dbReference type="InterPro" id="IPR038765">
    <property type="entry name" value="Papain-like_cys_pep_sf"/>
</dbReference>
<feature type="compositionally biased region" description="Basic and acidic residues" evidence="5">
    <location>
        <begin position="170"/>
        <end position="179"/>
    </location>
</feature>
<gene>
    <name evidence="7" type="ORF">PFL1_03640</name>
</gene>
<evidence type="ECO:0000313" key="7">
    <source>
        <dbReference type="EMBL" id="EPQ28837.1"/>
    </source>
</evidence>
<dbReference type="PANTHER" id="PTHR12606">
    <property type="entry name" value="SENTRIN/SUMO-SPECIFIC PROTEASE"/>
    <property type="match status" value="1"/>
</dbReference>
<evidence type="ECO:0000259" key="6">
    <source>
        <dbReference type="PROSITE" id="PS50600"/>
    </source>
</evidence>
<feature type="domain" description="Ubiquitin-like protease family profile" evidence="6">
    <location>
        <begin position="937"/>
        <end position="1142"/>
    </location>
</feature>
<dbReference type="AlphaFoldDB" id="A0A061H7E4"/>
<feature type="compositionally biased region" description="Polar residues" evidence="5">
    <location>
        <begin position="111"/>
        <end position="120"/>
    </location>
</feature>
<evidence type="ECO:0000256" key="1">
    <source>
        <dbReference type="ARBA" id="ARBA00005234"/>
    </source>
</evidence>
<dbReference type="HOGENOM" id="CLU_268542_0_0_1"/>
<feature type="region of interest" description="Disordered" evidence="5">
    <location>
        <begin position="976"/>
        <end position="1007"/>
    </location>
</feature>
<comment type="similarity">
    <text evidence="1">Belongs to the peptidase C48 family.</text>
</comment>
<feature type="compositionally biased region" description="Acidic residues" evidence="5">
    <location>
        <begin position="1163"/>
        <end position="1180"/>
    </location>
</feature>
<evidence type="ECO:0000256" key="4">
    <source>
        <dbReference type="ARBA" id="ARBA00022807"/>
    </source>
</evidence>
<feature type="compositionally biased region" description="Basic and acidic residues" evidence="5">
    <location>
        <begin position="708"/>
        <end position="722"/>
    </location>
</feature>
<feature type="compositionally biased region" description="Low complexity" evidence="5">
    <location>
        <begin position="347"/>
        <end position="370"/>
    </location>
</feature>
<evidence type="ECO:0000256" key="2">
    <source>
        <dbReference type="ARBA" id="ARBA00022670"/>
    </source>
</evidence>
<feature type="region of interest" description="Disordered" evidence="5">
    <location>
        <begin position="213"/>
        <end position="373"/>
    </location>
</feature>
<feature type="region of interest" description="Disordered" evidence="5">
    <location>
        <begin position="1"/>
        <end position="197"/>
    </location>
</feature>
<dbReference type="Proteomes" id="UP000053664">
    <property type="component" value="Unassembled WGS sequence"/>
</dbReference>
<feature type="region of interest" description="Disordered" evidence="5">
    <location>
        <begin position="691"/>
        <end position="774"/>
    </location>
</feature>
<feature type="compositionally biased region" description="Low complexity" evidence="5">
    <location>
        <begin position="121"/>
        <end position="135"/>
    </location>
</feature>
<dbReference type="Gene3D" id="3.40.395.10">
    <property type="entry name" value="Adenoviral Proteinase, Chain A"/>
    <property type="match status" value="1"/>
</dbReference>
<evidence type="ECO:0000256" key="5">
    <source>
        <dbReference type="SAM" id="MobiDB-lite"/>
    </source>
</evidence>
<accession>A0A061H7E4</accession>
<keyword evidence="3" id="KW-0378">Hydrolase</keyword>
<sequence>MPAFKRSRSAIEPAQSASSSSGASGSATSSPSPWKRIRDFVVAPFSPSPSSKRRRTHSNLSDAPQHAASGFIELDPSSDNPAAPATLPADQEGSLRYPSLDRLQEHDRNRTVSSGASSTNRVLRLYPSLPSLPRSNSESAEDDQAVPEQHTAAEPAPFQFSRETSQRLIEILDRNDLSRSPDGVELDMEAQRAREKARVDREMAAILADSRRSPASFGAKGKARATEDGIVAASNDSAASEGPTDQDVDEIEALVASDKGEQLGDFGGAEADLSVPMATPSEDGDAKEDELAASIKEPPSADDAIPSDEASTDANVLVDLHTDSTNVDSDQLEAALPDVGGEAAPVAANADQSATEAAAESEPASSFGAANEHTSDVAEAAAAFVRDLIAAGQSSQHKEPTSTDMDAESLGAAALGDDADASMQEPQQDEANVEFEQAPHLDSHVPMLAGTAPSEGDHEKVDGSSQHSDASSDDSDDSSDLDRAGDDDDGHGVEVDELESADEAEAGTDDEEDEDEDGDGDHGEESEDEEDEEEDADEDAAEDGDSGEDEIILVQGSHPASATASSELEAGETDDASSVGPVGDDEEAAAESSVSAVALRPLPNGADVVDLTGEDDDERDVAADTSDVKFSPANAARVGQLLQRRSQADSPSRRRPRHSALVGPMTMEAIQKEHQHAFSFDSSLHDRSSLYSGHDGGYGDADDDDDGRSERSAADSVREIGRRVQTMKLFKPRSGKRLSSGGLGFPRAPSSVGGSSSVGSFANSPQPKMRSSSYTKKNHIFSGEHIRAVSMNNRMNLRRRVKQAWAQVNSLRKVHKVPTINLEVFEGLARKGAEVQRIVQAENDRDFAKKLQTQDDYVESFLRRLKQREEDAGSLMPLPAHKLSEIERLKREQRERARKLRGVLGRRPLPDRLPDNAEAEVDEIFRRRGKIASIPGAQVDDKDVRKLLPYQWLNDEVINFYGNLVLNRANDAEKKRQEGIKKAAQAQPPDDATHDAAGKGKKKKQERPYDPALDAYWRVHFFSSFFWENLKNRGFDGVKRWTRKVDIFSKDIVLFPINLGNSHWVCGAINFRERRFEYYDSMGIENRKAYALMRSYVVSEGLDKKKRRIDLRGWRNRFSRETPQQENGYDCGVFAAMTLEQISRRDPRKRIPPPVEVKWVEASGDDGEESEVGSSDDDDDGGARAQTHDDDDDEYEWNFRQHNMPYLRRRMAYEIATTQLLE</sequence>
<dbReference type="InterPro" id="IPR003653">
    <property type="entry name" value="Peptidase_C48_C"/>
</dbReference>
<name>A0A061H7E4_9BASI</name>
<reference evidence="7 8" key="1">
    <citation type="journal article" date="2013" name="Plant Cell">
        <title>The transition from a phytopathogenic smut ancestor to an anamorphic biocontrol agent deciphered by comparative whole-genome analysis.</title>
        <authorList>
            <person name="Lefebvre F."/>
            <person name="Joly D.L."/>
            <person name="Labbe C."/>
            <person name="Teichmann B."/>
            <person name="Linning R."/>
            <person name="Belzile F."/>
            <person name="Bakkeren G."/>
            <person name="Belanger R.R."/>
        </authorList>
    </citation>
    <scope>NUCLEOTIDE SEQUENCE [LARGE SCALE GENOMIC DNA]</scope>
    <source>
        <strain evidence="7 8">PF-1</strain>
    </source>
</reference>
<dbReference type="RefSeq" id="XP_007879350.1">
    <property type="nucleotide sequence ID" value="XM_007881159.1"/>
</dbReference>
<dbReference type="SUPFAM" id="SSF54001">
    <property type="entry name" value="Cysteine proteinases"/>
    <property type="match status" value="1"/>
</dbReference>
<feature type="compositionally biased region" description="Low complexity" evidence="5">
    <location>
        <begin position="10"/>
        <end position="33"/>
    </location>
</feature>
<keyword evidence="4" id="KW-0788">Thiol protease</keyword>
<dbReference type="Pfam" id="PF02902">
    <property type="entry name" value="Peptidase_C48"/>
    <property type="match status" value="1"/>
</dbReference>
<proteinExistence type="inferred from homology"/>
<feature type="compositionally biased region" description="Acidic residues" evidence="5">
    <location>
        <begin position="495"/>
        <end position="551"/>
    </location>
</feature>
<dbReference type="KEGG" id="pfp:PFL1_03640"/>